<accession>A0A5C8ZCZ9</accession>
<sequence length="145" mass="15261">MWGSDNSVSKNITLITEKAEILGDIRISEALHIEGTVRGNILADPDSNAEVTVGAKGMLEGEIRAPRIVINGEVKGDVYSSEHLTLNKNGLVSGDVHYVMMEMVMGSKVNGKLLHVATEGGKKAAKKPALENVATVAPVAPASKS</sequence>
<dbReference type="OrthoDB" id="5294247at2"/>
<evidence type="ECO:0000256" key="1">
    <source>
        <dbReference type="ARBA" id="ARBA00044755"/>
    </source>
</evidence>
<organism evidence="2 3">
    <name type="scientific">Reinekea thalattae</name>
    <dbReference type="NCBI Taxonomy" id="2593301"/>
    <lineage>
        <taxon>Bacteria</taxon>
        <taxon>Pseudomonadati</taxon>
        <taxon>Pseudomonadota</taxon>
        <taxon>Gammaproteobacteria</taxon>
        <taxon>Oceanospirillales</taxon>
        <taxon>Saccharospirillaceae</taxon>
        <taxon>Reinekea</taxon>
    </lineage>
</organism>
<reference evidence="2 3" key="1">
    <citation type="submission" date="2019-07" db="EMBL/GenBank/DDBJ databases">
        <title>Reinekea sp. strain SSH23 genome sequencing and assembly.</title>
        <authorList>
            <person name="Kim I."/>
        </authorList>
    </citation>
    <scope>NUCLEOTIDE SEQUENCE [LARGE SCALE GENOMIC DNA]</scope>
    <source>
        <strain evidence="2 3">SSH23</strain>
    </source>
</reference>
<name>A0A5C8ZCZ9_9GAMM</name>
<gene>
    <name evidence="2" type="ORF">FME95_10315</name>
</gene>
<keyword evidence="3" id="KW-1185">Reference proteome</keyword>
<evidence type="ECO:0000313" key="2">
    <source>
        <dbReference type="EMBL" id="TXR55018.1"/>
    </source>
</evidence>
<protein>
    <submittedName>
        <fullName evidence="2">Polymer-forming cytoskeletal protein</fullName>
    </submittedName>
</protein>
<evidence type="ECO:0000313" key="3">
    <source>
        <dbReference type="Proteomes" id="UP000321764"/>
    </source>
</evidence>
<dbReference type="Pfam" id="PF04519">
    <property type="entry name" value="Bactofilin"/>
    <property type="match status" value="1"/>
</dbReference>
<dbReference type="PANTHER" id="PTHR35024">
    <property type="entry name" value="HYPOTHETICAL CYTOSOLIC PROTEIN"/>
    <property type="match status" value="1"/>
</dbReference>
<dbReference type="AlphaFoldDB" id="A0A5C8ZCZ9"/>
<dbReference type="PANTHER" id="PTHR35024:SF4">
    <property type="entry name" value="POLYMER-FORMING CYTOSKELETAL PROTEIN"/>
    <property type="match status" value="1"/>
</dbReference>
<dbReference type="InterPro" id="IPR007607">
    <property type="entry name" value="BacA/B"/>
</dbReference>
<comment type="caution">
    <text evidence="2">The sequence shown here is derived from an EMBL/GenBank/DDBJ whole genome shotgun (WGS) entry which is preliminary data.</text>
</comment>
<dbReference type="Proteomes" id="UP000321764">
    <property type="component" value="Unassembled WGS sequence"/>
</dbReference>
<dbReference type="EMBL" id="VKAD01000001">
    <property type="protein sequence ID" value="TXR55018.1"/>
    <property type="molecule type" value="Genomic_DNA"/>
</dbReference>
<proteinExistence type="inferred from homology"/>
<comment type="similarity">
    <text evidence="1">Belongs to the bactofilin family.</text>
</comment>